<feature type="transmembrane region" description="Helical" evidence="4">
    <location>
        <begin position="279"/>
        <end position="299"/>
    </location>
</feature>
<feature type="domain" description="Major facilitator superfamily (MFS) profile" evidence="5">
    <location>
        <begin position="278"/>
        <end position="467"/>
    </location>
</feature>
<feature type="transmembrane region" description="Helical" evidence="4">
    <location>
        <begin position="169"/>
        <end position="189"/>
    </location>
</feature>
<evidence type="ECO:0000259" key="5">
    <source>
        <dbReference type="PROSITE" id="PS50850"/>
    </source>
</evidence>
<accession>A0A7H8QH18</accession>
<feature type="transmembrane region" description="Helical" evidence="4">
    <location>
        <begin position="77"/>
        <end position="98"/>
    </location>
</feature>
<feature type="transmembrane region" description="Helical" evidence="4">
    <location>
        <begin position="406"/>
        <end position="428"/>
    </location>
</feature>
<proteinExistence type="inferred from homology"/>
<dbReference type="KEGG" id="trg:TRUGW13939_00304"/>
<dbReference type="InterPro" id="IPR011701">
    <property type="entry name" value="MFS"/>
</dbReference>
<dbReference type="Pfam" id="PF07690">
    <property type="entry name" value="MFS_1"/>
    <property type="match status" value="1"/>
</dbReference>
<gene>
    <name evidence="6" type="ORF">TRUGW13939_00304</name>
</gene>
<feature type="transmembrane region" description="Helical" evidence="4">
    <location>
        <begin position="118"/>
        <end position="140"/>
    </location>
</feature>
<keyword evidence="4" id="KW-0472">Membrane</keyword>
<protein>
    <recommendedName>
        <fullName evidence="5">Major facilitator superfamily (MFS) profile domain-containing protein</fullName>
    </recommendedName>
</protein>
<feature type="transmembrane region" description="Helical" evidence="4">
    <location>
        <begin position="236"/>
        <end position="258"/>
    </location>
</feature>
<dbReference type="GeneID" id="55987819"/>
<feature type="transmembrane region" description="Helical" evidence="4">
    <location>
        <begin position="345"/>
        <end position="363"/>
    </location>
</feature>
<dbReference type="InterPro" id="IPR020846">
    <property type="entry name" value="MFS_dom"/>
</dbReference>
<dbReference type="OrthoDB" id="6509908at2759"/>
<feature type="region of interest" description="Disordered" evidence="3">
    <location>
        <begin position="1"/>
        <end position="67"/>
    </location>
</feature>
<dbReference type="PANTHER" id="PTHR11360:SF234">
    <property type="entry name" value="MFS-TYPE TRANSPORTER DBAD-RELATED"/>
    <property type="match status" value="1"/>
</dbReference>
<dbReference type="Proteomes" id="UP000509510">
    <property type="component" value="Chromosome I"/>
</dbReference>
<feature type="transmembrane region" description="Helical" evidence="4">
    <location>
        <begin position="434"/>
        <end position="458"/>
    </location>
</feature>
<evidence type="ECO:0000256" key="4">
    <source>
        <dbReference type="SAM" id="Phobius"/>
    </source>
</evidence>
<feature type="transmembrane region" description="Helical" evidence="4">
    <location>
        <begin position="314"/>
        <end position="333"/>
    </location>
</feature>
<evidence type="ECO:0000256" key="1">
    <source>
        <dbReference type="ARBA" id="ARBA00004141"/>
    </source>
</evidence>
<feature type="compositionally biased region" description="Basic and acidic residues" evidence="3">
    <location>
        <begin position="30"/>
        <end position="39"/>
    </location>
</feature>
<dbReference type="GO" id="GO:0022857">
    <property type="term" value="F:transmembrane transporter activity"/>
    <property type="evidence" value="ECO:0007669"/>
    <property type="project" value="InterPro"/>
</dbReference>
<dbReference type="GO" id="GO:0016020">
    <property type="term" value="C:membrane"/>
    <property type="evidence" value="ECO:0007669"/>
    <property type="project" value="UniProtKB-SubCell"/>
</dbReference>
<comment type="subcellular location">
    <subcellularLocation>
        <location evidence="1">Membrane</location>
        <topology evidence="1">Multi-pass membrane protein</topology>
    </subcellularLocation>
</comment>
<feature type="transmembrane region" description="Helical" evidence="4">
    <location>
        <begin position="147"/>
        <end position="163"/>
    </location>
</feature>
<keyword evidence="4" id="KW-1133">Transmembrane helix</keyword>
<organism evidence="6 7">
    <name type="scientific">Talaromyces rugulosus</name>
    <name type="common">Penicillium rugulosum</name>
    <dbReference type="NCBI Taxonomy" id="121627"/>
    <lineage>
        <taxon>Eukaryota</taxon>
        <taxon>Fungi</taxon>
        <taxon>Dikarya</taxon>
        <taxon>Ascomycota</taxon>
        <taxon>Pezizomycotina</taxon>
        <taxon>Eurotiomycetes</taxon>
        <taxon>Eurotiomycetidae</taxon>
        <taxon>Eurotiales</taxon>
        <taxon>Trichocomaceae</taxon>
        <taxon>Talaromyces</taxon>
        <taxon>Talaromyces sect. Islandici</taxon>
    </lineage>
</organism>
<dbReference type="InterPro" id="IPR036259">
    <property type="entry name" value="MFS_trans_sf"/>
</dbReference>
<feature type="transmembrane region" description="Helical" evidence="4">
    <location>
        <begin position="369"/>
        <end position="394"/>
    </location>
</feature>
<sequence length="467" mass="49789">MASATISTPTGETTGSPAPDDSSSNTMTRAENDNEKHAEPVGALQASDDETQDKGDPSPLKASVNNVSSIPNGGTKAWLQVLGAHFLFFNSWGIVNAFGTYQTYYEESFLSSSSPSSIAWIGSIQAFLLLFVGALTGPVYDAGYSRALIIGGSFFLVFGQMMLSLCTEYWQVLLAQGICVGIGSGLLCVPSTAILSQYFTTRLATAVGITASGSSLGGIIYPVVFHRLQPTIGFPWATRVIGFIMLFTQIISIMVMRVRVLPDKKRAIIDIGAFKEMPYLFFVISVFVGFMGLYLPFFYVQSFAIEKNITDSNLGFYILAIMNATSAFGRIIPGFLSDKIGPMNVMTPCALISAVLCFCFIPVKSVASLIVLAVLYGFFSGTFVSSPTATVVRLSSHSRGNIGTRLGQCFGAVSFGLLIGTPVGGVVLDKHGFSGLWIFAGALTAASGCLVIVSRLFYVGSDLMKKA</sequence>
<dbReference type="PROSITE" id="PS50850">
    <property type="entry name" value="MFS"/>
    <property type="match status" value="1"/>
</dbReference>
<evidence type="ECO:0000256" key="3">
    <source>
        <dbReference type="SAM" id="MobiDB-lite"/>
    </source>
</evidence>
<name>A0A7H8QH18_TALRU</name>
<feature type="transmembrane region" description="Helical" evidence="4">
    <location>
        <begin position="201"/>
        <end position="224"/>
    </location>
</feature>
<dbReference type="InterPro" id="IPR050327">
    <property type="entry name" value="Proton-linked_MCT"/>
</dbReference>
<dbReference type="SUPFAM" id="SSF103473">
    <property type="entry name" value="MFS general substrate transporter"/>
    <property type="match status" value="1"/>
</dbReference>
<feature type="compositionally biased region" description="Polar residues" evidence="3">
    <location>
        <begin position="1"/>
        <end position="29"/>
    </location>
</feature>
<keyword evidence="4" id="KW-0812">Transmembrane</keyword>
<dbReference type="AlphaFoldDB" id="A0A7H8QH18"/>
<keyword evidence="7" id="KW-1185">Reference proteome</keyword>
<dbReference type="EMBL" id="CP055898">
    <property type="protein sequence ID" value="QKX53228.1"/>
    <property type="molecule type" value="Genomic_DNA"/>
</dbReference>
<comment type="similarity">
    <text evidence="2">Belongs to the major facilitator superfamily. Monocarboxylate porter (TC 2.A.1.13) family.</text>
</comment>
<evidence type="ECO:0000313" key="6">
    <source>
        <dbReference type="EMBL" id="QKX53228.1"/>
    </source>
</evidence>
<reference evidence="7" key="1">
    <citation type="submission" date="2020-06" db="EMBL/GenBank/DDBJ databases">
        <title>A chromosome-scale genome assembly of Talaromyces rugulosus W13939.</title>
        <authorList>
            <person name="Wang B."/>
            <person name="Guo L."/>
            <person name="Ye K."/>
            <person name="Wang L."/>
        </authorList>
    </citation>
    <scope>NUCLEOTIDE SEQUENCE [LARGE SCALE GENOMIC DNA]</scope>
    <source>
        <strain evidence="7">W13939</strain>
    </source>
</reference>
<evidence type="ECO:0000313" key="7">
    <source>
        <dbReference type="Proteomes" id="UP000509510"/>
    </source>
</evidence>
<dbReference type="PANTHER" id="PTHR11360">
    <property type="entry name" value="MONOCARBOXYLATE TRANSPORTER"/>
    <property type="match status" value="1"/>
</dbReference>
<evidence type="ECO:0000256" key="2">
    <source>
        <dbReference type="ARBA" id="ARBA00006727"/>
    </source>
</evidence>
<dbReference type="Gene3D" id="1.20.1250.20">
    <property type="entry name" value="MFS general substrate transporter like domains"/>
    <property type="match status" value="2"/>
</dbReference>
<dbReference type="RefSeq" id="XP_035339407.1">
    <property type="nucleotide sequence ID" value="XM_035483514.1"/>
</dbReference>